<accession>A0A151NXM8</accession>
<dbReference type="PANTHER" id="PTHR10024:SF175">
    <property type="entry name" value="C2 DOMAIN-CONTAINING PROTEIN"/>
    <property type="match status" value="1"/>
</dbReference>
<evidence type="ECO:0000313" key="2">
    <source>
        <dbReference type="Proteomes" id="UP000050525"/>
    </source>
</evidence>
<name>A0A151NXM8_ALLMI</name>
<dbReference type="EMBL" id="AKHW03001628">
    <property type="protein sequence ID" value="KYO41558.1"/>
    <property type="molecule type" value="Genomic_DNA"/>
</dbReference>
<dbReference type="GO" id="GO:0030424">
    <property type="term" value="C:axon"/>
    <property type="evidence" value="ECO:0007669"/>
    <property type="project" value="TreeGrafter"/>
</dbReference>
<dbReference type="GO" id="GO:0030672">
    <property type="term" value="C:synaptic vesicle membrane"/>
    <property type="evidence" value="ECO:0007669"/>
    <property type="project" value="TreeGrafter"/>
</dbReference>
<dbReference type="Proteomes" id="UP000050525">
    <property type="component" value="Unassembled WGS sequence"/>
</dbReference>
<evidence type="ECO:0000313" key="1">
    <source>
        <dbReference type="EMBL" id="KYO41558.1"/>
    </source>
</evidence>
<comment type="caution">
    <text evidence="1">The sequence shown here is derived from an EMBL/GenBank/DDBJ whole genome shotgun (WGS) entry which is preliminary data.</text>
</comment>
<dbReference type="AlphaFoldDB" id="A0A151NXM8"/>
<dbReference type="GO" id="GO:0005544">
    <property type="term" value="F:calcium-dependent phospholipid binding"/>
    <property type="evidence" value="ECO:0007669"/>
    <property type="project" value="TreeGrafter"/>
</dbReference>
<reference evidence="1 2" key="1">
    <citation type="journal article" date="2012" name="Genome Biol.">
        <title>Sequencing three crocodilian genomes to illuminate the evolution of archosaurs and amniotes.</title>
        <authorList>
            <person name="St John J.A."/>
            <person name="Braun E.L."/>
            <person name="Isberg S.R."/>
            <person name="Miles L.G."/>
            <person name="Chong A.Y."/>
            <person name="Gongora J."/>
            <person name="Dalzell P."/>
            <person name="Moran C."/>
            <person name="Bed'hom B."/>
            <person name="Abzhanov A."/>
            <person name="Burgess S.C."/>
            <person name="Cooksey A.M."/>
            <person name="Castoe T.A."/>
            <person name="Crawford N.G."/>
            <person name="Densmore L.D."/>
            <person name="Drew J.C."/>
            <person name="Edwards S.V."/>
            <person name="Faircloth B.C."/>
            <person name="Fujita M.K."/>
            <person name="Greenwold M.J."/>
            <person name="Hoffmann F.G."/>
            <person name="Howard J.M."/>
            <person name="Iguchi T."/>
            <person name="Janes D.E."/>
            <person name="Khan S.Y."/>
            <person name="Kohno S."/>
            <person name="de Koning A.J."/>
            <person name="Lance S.L."/>
            <person name="McCarthy F.M."/>
            <person name="McCormack J.E."/>
            <person name="Merchant M.E."/>
            <person name="Peterson D.G."/>
            <person name="Pollock D.D."/>
            <person name="Pourmand N."/>
            <person name="Raney B.J."/>
            <person name="Roessler K.A."/>
            <person name="Sanford J.R."/>
            <person name="Sawyer R.H."/>
            <person name="Schmidt C.J."/>
            <person name="Triplett E.W."/>
            <person name="Tuberville T.D."/>
            <person name="Venegas-Anaya M."/>
            <person name="Howard J.T."/>
            <person name="Jarvis E.D."/>
            <person name="Guillette L.J.Jr."/>
            <person name="Glenn T.C."/>
            <person name="Green R.E."/>
            <person name="Ray D.A."/>
        </authorList>
    </citation>
    <scope>NUCLEOTIDE SEQUENCE [LARGE SCALE GENOMIC DNA]</scope>
    <source>
        <strain evidence="1">KSC_2009_1</strain>
    </source>
</reference>
<keyword evidence="2" id="KW-1185">Reference proteome</keyword>
<gene>
    <name evidence="1" type="ORF">Y1Q_0006330</name>
</gene>
<dbReference type="GO" id="GO:0005886">
    <property type="term" value="C:plasma membrane"/>
    <property type="evidence" value="ECO:0007669"/>
    <property type="project" value="TreeGrafter"/>
</dbReference>
<dbReference type="GO" id="GO:0048488">
    <property type="term" value="P:synaptic vesicle endocytosis"/>
    <property type="evidence" value="ECO:0007669"/>
    <property type="project" value="TreeGrafter"/>
</dbReference>
<dbReference type="GO" id="GO:0031045">
    <property type="term" value="C:dense core granule"/>
    <property type="evidence" value="ECO:0007669"/>
    <property type="project" value="TreeGrafter"/>
</dbReference>
<sequence length="234" mass="26564">MCQLWKPSRLGKKRKCLSEAWNGIKTEDGILRKNIQPSLLDIAQKSYSCVKIQKLKEELDKLGTCLSPSSTSSENLDNMGSNVEVPDNSRARLRFSILYHRERLELFLMVIEATGLPSQRSTDYAVWVKGESEVKHFNKYSRHTVLGEVRVTLSQLKSCWSMEFCEELQKTTKNIVGEVLVSLKCLPISQRIEVGLLKARTASLCSCPDKSKGCHLRINKVAQIFTMKLEPDEV</sequence>
<protein>
    <submittedName>
        <fullName evidence="1">Synaptotagmin-2-like</fullName>
    </submittedName>
</protein>
<dbReference type="GO" id="GO:0030276">
    <property type="term" value="F:clathrin binding"/>
    <property type="evidence" value="ECO:0007669"/>
    <property type="project" value="TreeGrafter"/>
</dbReference>
<dbReference type="InterPro" id="IPR035892">
    <property type="entry name" value="C2_domain_sf"/>
</dbReference>
<dbReference type="GO" id="GO:0001786">
    <property type="term" value="F:phosphatidylserine binding"/>
    <property type="evidence" value="ECO:0007669"/>
    <property type="project" value="TreeGrafter"/>
</dbReference>
<dbReference type="GO" id="GO:0048791">
    <property type="term" value="P:calcium ion-regulated exocytosis of neurotransmitter"/>
    <property type="evidence" value="ECO:0007669"/>
    <property type="project" value="TreeGrafter"/>
</dbReference>
<dbReference type="SUPFAM" id="SSF49562">
    <property type="entry name" value="C2 domain (Calcium/lipid-binding domain, CaLB)"/>
    <property type="match status" value="1"/>
</dbReference>
<organism evidence="1 2">
    <name type="scientific">Alligator mississippiensis</name>
    <name type="common">American alligator</name>
    <dbReference type="NCBI Taxonomy" id="8496"/>
    <lineage>
        <taxon>Eukaryota</taxon>
        <taxon>Metazoa</taxon>
        <taxon>Chordata</taxon>
        <taxon>Craniata</taxon>
        <taxon>Vertebrata</taxon>
        <taxon>Euteleostomi</taxon>
        <taxon>Archelosauria</taxon>
        <taxon>Archosauria</taxon>
        <taxon>Crocodylia</taxon>
        <taxon>Alligatoridae</taxon>
        <taxon>Alligatorinae</taxon>
        <taxon>Alligator</taxon>
    </lineage>
</organism>
<dbReference type="PANTHER" id="PTHR10024">
    <property type="entry name" value="SYNAPTOTAGMIN"/>
    <property type="match status" value="1"/>
</dbReference>
<dbReference type="GO" id="GO:0005509">
    <property type="term" value="F:calcium ion binding"/>
    <property type="evidence" value="ECO:0007669"/>
    <property type="project" value="TreeGrafter"/>
</dbReference>
<dbReference type="GO" id="GO:0000149">
    <property type="term" value="F:SNARE binding"/>
    <property type="evidence" value="ECO:0007669"/>
    <property type="project" value="TreeGrafter"/>
</dbReference>
<proteinExistence type="predicted"/>